<sequence length="67" mass="7706">MGELDQESYDKLAALIKAGDIKLESLRDMTYDDLEVLCNQLLKWKLFVANKEYVGEAIEQYMTSSLN</sequence>
<proteinExistence type="predicted"/>
<dbReference type="AlphaFoldDB" id="A0A212U282"/>
<name>A0A212U282_9BURK</name>
<protein>
    <submittedName>
        <fullName evidence="1">Uncharacterized protein</fullName>
    </submittedName>
</protein>
<organism evidence="1 2">
    <name type="scientific">Polynucleobacter victoriensis</name>
    <dbReference type="NCBI Taxonomy" id="2049319"/>
    <lineage>
        <taxon>Bacteria</taxon>
        <taxon>Pseudomonadati</taxon>
        <taxon>Pseudomonadota</taxon>
        <taxon>Betaproteobacteria</taxon>
        <taxon>Burkholderiales</taxon>
        <taxon>Burkholderiaceae</taxon>
        <taxon>Polynucleobacter</taxon>
    </lineage>
</organism>
<evidence type="ECO:0000313" key="2">
    <source>
        <dbReference type="Proteomes" id="UP000197215"/>
    </source>
</evidence>
<accession>A0A212U282</accession>
<reference evidence="1 2" key="1">
    <citation type="submission" date="2017-06" db="EMBL/GenBank/DDBJ databases">
        <authorList>
            <person name="Kim H.J."/>
            <person name="Triplett B.A."/>
        </authorList>
    </citation>
    <scope>NUCLEOTIDE SEQUENCE [LARGE SCALE GENOMIC DNA]</scope>
    <source>
        <strain evidence="1 2">MWH-VicM1</strain>
    </source>
</reference>
<dbReference type="RefSeq" id="WP_088813469.1">
    <property type="nucleotide sequence ID" value="NZ_FYEX01000002.1"/>
</dbReference>
<evidence type="ECO:0000313" key="1">
    <source>
        <dbReference type="EMBL" id="SNC72250.1"/>
    </source>
</evidence>
<keyword evidence="2" id="KW-1185">Reference proteome</keyword>
<gene>
    <name evidence="1" type="ORF">SAMN06295916_1539</name>
</gene>
<dbReference type="Proteomes" id="UP000197215">
    <property type="component" value="Unassembled WGS sequence"/>
</dbReference>
<dbReference type="EMBL" id="FYEX01000002">
    <property type="protein sequence ID" value="SNC72250.1"/>
    <property type="molecule type" value="Genomic_DNA"/>
</dbReference>